<dbReference type="Pfam" id="PF00111">
    <property type="entry name" value="Fer2"/>
    <property type="match status" value="1"/>
</dbReference>
<dbReference type="Pfam" id="PF01799">
    <property type="entry name" value="Fer2_2"/>
    <property type="match status" value="1"/>
</dbReference>
<dbReference type="InterPro" id="IPR036884">
    <property type="entry name" value="2Fe-2S-bd_dom_sf"/>
</dbReference>
<dbReference type="PANTHER" id="PTHR44379:SF2">
    <property type="entry name" value="BLR6218 PROTEIN"/>
    <property type="match status" value="1"/>
</dbReference>
<dbReference type="InterPro" id="IPR036010">
    <property type="entry name" value="2Fe-2S_ferredoxin-like_sf"/>
</dbReference>
<dbReference type="CDD" id="cd00207">
    <property type="entry name" value="fer2"/>
    <property type="match status" value="1"/>
</dbReference>
<dbReference type="AlphaFoldDB" id="A0A285P5H0"/>
<dbReference type="Proteomes" id="UP000218627">
    <property type="component" value="Unassembled WGS sequence"/>
</dbReference>
<dbReference type="InterPro" id="IPR006058">
    <property type="entry name" value="2Fe2S_fd_BS"/>
</dbReference>
<dbReference type="InterPro" id="IPR002888">
    <property type="entry name" value="2Fe-2S-bd"/>
</dbReference>
<dbReference type="OrthoDB" id="9796880at2"/>
<evidence type="ECO:0000256" key="4">
    <source>
        <dbReference type="ARBA" id="ARBA00023004"/>
    </source>
</evidence>
<dbReference type="RefSeq" id="WP_096603261.1">
    <property type="nucleotide sequence ID" value="NZ_OBEN01000012.1"/>
</dbReference>
<dbReference type="PROSITE" id="PS51085">
    <property type="entry name" value="2FE2S_FER_2"/>
    <property type="match status" value="1"/>
</dbReference>
<dbReference type="InterPro" id="IPR012675">
    <property type="entry name" value="Beta-grasp_dom_sf"/>
</dbReference>
<evidence type="ECO:0000256" key="5">
    <source>
        <dbReference type="ARBA" id="ARBA00023014"/>
    </source>
</evidence>
<keyword evidence="5" id="KW-0411">Iron-sulfur</keyword>
<feature type="domain" description="2Fe-2S ferredoxin-type" evidence="6">
    <location>
        <begin position="1"/>
        <end position="76"/>
    </location>
</feature>
<dbReference type="GO" id="GO:0051537">
    <property type="term" value="F:2 iron, 2 sulfur cluster binding"/>
    <property type="evidence" value="ECO:0007669"/>
    <property type="project" value="UniProtKB-KW"/>
</dbReference>
<dbReference type="InterPro" id="IPR051452">
    <property type="entry name" value="Diverse_Oxidoreductases"/>
</dbReference>
<evidence type="ECO:0000256" key="3">
    <source>
        <dbReference type="ARBA" id="ARBA00023002"/>
    </source>
</evidence>
<evidence type="ECO:0000313" key="7">
    <source>
        <dbReference type="EMBL" id="SNZ16517.1"/>
    </source>
</evidence>
<dbReference type="PANTHER" id="PTHR44379">
    <property type="entry name" value="OXIDOREDUCTASE WITH IRON-SULFUR SUBUNIT"/>
    <property type="match status" value="1"/>
</dbReference>
<dbReference type="EMBL" id="OBEN01000012">
    <property type="protein sequence ID" value="SNZ16517.1"/>
    <property type="molecule type" value="Genomic_DNA"/>
</dbReference>
<dbReference type="SUPFAM" id="SSF54292">
    <property type="entry name" value="2Fe-2S ferredoxin-like"/>
    <property type="match status" value="1"/>
</dbReference>
<reference evidence="8" key="1">
    <citation type="submission" date="2017-09" db="EMBL/GenBank/DDBJ databases">
        <authorList>
            <person name="Varghese N."/>
            <person name="Submissions S."/>
        </authorList>
    </citation>
    <scope>NUCLEOTIDE SEQUENCE [LARGE SCALE GENOMIC DNA]</scope>
    <source>
        <strain evidence="8">DSM 2913</strain>
    </source>
</reference>
<accession>A0A285P5H0</accession>
<dbReference type="Gene3D" id="3.10.20.30">
    <property type="match status" value="1"/>
</dbReference>
<evidence type="ECO:0000259" key="6">
    <source>
        <dbReference type="PROSITE" id="PS51085"/>
    </source>
</evidence>
<dbReference type="InterPro" id="IPR001041">
    <property type="entry name" value="2Fe-2S_ferredoxin-type"/>
</dbReference>
<keyword evidence="2" id="KW-0479">Metal-binding</keyword>
<proteinExistence type="predicted"/>
<protein>
    <submittedName>
        <fullName evidence="7">Isoquinoline 1-oxidoreductase, alpha subunit</fullName>
    </submittedName>
</protein>
<keyword evidence="1" id="KW-0001">2Fe-2S</keyword>
<dbReference type="Gene3D" id="1.10.150.120">
    <property type="entry name" value="[2Fe-2S]-binding domain"/>
    <property type="match status" value="1"/>
</dbReference>
<keyword evidence="3" id="KW-0560">Oxidoreductase</keyword>
<dbReference type="GO" id="GO:0046872">
    <property type="term" value="F:metal ion binding"/>
    <property type="evidence" value="ECO:0007669"/>
    <property type="project" value="UniProtKB-KW"/>
</dbReference>
<dbReference type="GO" id="GO:0016491">
    <property type="term" value="F:oxidoreductase activity"/>
    <property type="evidence" value="ECO:0007669"/>
    <property type="project" value="UniProtKB-KW"/>
</dbReference>
<dbReference type="SUPFAM" id="SSF47741">
    <property type="entry name" value="CO dehydrogenase ISP C-domain like"/>
    <property type="match status" value="1"/>
</dbReference>
<evidence type="ECO:0000256" key="2">
    <source>
        <dbReference type="ARBA" id="ARBA00022723"/>
    </source>
</evidence>
<name>A0A285P5H0_9AQUI</name>
<keyword evidence="4" id="KW-0408">Iron</keyword>
<evidence type="ECO:0000256" key="1">
    <source>
        <dbReference type="ARBA" id="ARBA00022714"/>
    </source>
</evidence>
<dbReference type="PROSITE" id="PS00197">
    <property type="entry name" value="2FE2S_FER_1"/>
    <property type="match status" value="1"/>
</dbReference>
<organism evidence="7 8">
    <name type="scientific">Hydrogenobacter hydrogenophilus</name>
    <dbReference type="NCBI Taxonomy" id="35835"/>
    <lineage>
        <taxon>Bacteria</taxon>
        <taxon>Pseudomonadati</taxon>
        <taxon>Aquificota</taxon>
        <taxon>Aquificia</taxon>
        <taxon>Aquificales</taxon>
        <taxon>Aquificaceae</taxon>
        <taxon>Hydrogenobacter</taxon>
    </lineage>
</organism>
<keyword evidence="8" id="KW-1185">Reference proteome</keyword>
<gene>
    <name evidence="7" type="ORF">SAMN06265353_1625</name>
</gene>
<evidence type="ECO:0000313" key="8">
    <source>
        <dbReference type="Proteomes" id="UP000218627"/>
    </source>
</evidence>
<sequence length="152" mass="16885">MVELYLNGRHYKVDVEEDTPLLWVIREHIGLTGTKFGCGKGICGACTVLVEENPTRSCITPVGSVKGKRIITIEGIPSYHPVKRAWIELDVPQCGYCQPGQIVEAYALLNKNPRASKEEIISVMSSHLCRCGTYGRILKAIQRAQKLMEVKA</sequence>